<accession>A0A6J5RTM5</accession>
<gene>
    <name evidence="1" type="ORF">UFOVP1290_458</name>
</gene>
<dbReference type="EMBL" id="LR797252">
    <property type="protein sequence ID" value="CAB4196938.1"/>
    <property type="molecule type" value="Genomic_DNA"/>
</dbReference>
<evidence type="ECO:0000313" key="1">
    <source>
        <dbReference type="EMBL" id="CAB4196938.1"/>
    </source>
</evidence>
<name>A0A6J5RTM5_9CAUD</name>
<reference evidence="1" key="1">
    <citation type="submission" date="2020-05" db="EMBL/GenBank/DDBJ databases">
        <authorList>
            <person name="Chiriac C."/>
            <person name="Salcher M."/>
            <person name="Ghai R."/>
            <person name="Kavagutti S V."/>
        </authorList>
    </citation>
    <scope>NUCLEOTIDE SEQUENCE</scope>
</reference>
<dbReference type="PROSITE" id="PS51257">
    <property type="entry name" value="PROKAR_LIPOPROTEIN"/>
    <property type="match status" value="1"/>
</dbReference>
<protein>
    <submittedName>
        <fullName evidence="1">Uncharacterized protein</fullName>
    </submittedName>
</protein>
<proteinExistence type="predicted"/>
<organism evidence="1">
    <name type="scientific">uncultured Caudovirales phage</name>
    <dbReference type="NCBI Taxonomy" id="2100421"/>
    <lineage>
        <taxon>Viruses</taxon>
        <taxon>Duplodnaviria</taxon>
        <taxon>Heunggongvirae</taxon>
        <taxon>Uroviricota</taxon>
        <taxon>Caudoviricetes</taxon>
        <taxon>Peduoviridae</taxon>
        <taxon>Maltschvirus</taxon>
        <taxon>Maltschvirus maltsch</taxon>
    </lineage>
</organism>
<sequence>MAIFKDADQERVALKMKLSNFAWYGSSSVVSCEDGYYILILVKKINNYVKKHIPPLINGVVVKMALE</sequence>